<protein>
    <submittedName>
        <fullName evidence="2">Uncharacterized protein</fullName>
    </submittedName>
</protein>
<dbReference type="AlphaFoldDB" id="W9G8D4"/>
<feature type="region of interest" description="Disordered" evidence="1">
    <location>
        <begin position="60"/>
        <end position="80"/>
    </location>
</feature>
<comment type="caution">
    <text evidence="2">The sequence shown here is derived from an EMBL/GenBank/DDBJ whole genome shotgun (WGS) entry which is preliminary data.</text>
</comment>
<sequence length="90" mass="9298">MGAALRDDVSDVCRLRPRARLVGAVAGAGEGAEEGVGHRERDKLVAVAGRVVGEHRQPVFGEGQTVGTGDGRREDVGEPGVAAVDRKALV</sequence>
<evidence type="ECO:0000256" key="1">
    <source>
        <dbReference type="SAM" id="MobiDB-lite"/>
    </source>
</evidence>
<gene>
    <name evidence="2" type="ORF">N865_06530</name>
</gene>
<keyword evidence="3" id="KW-1185">Reference proteome</keyword>
<evidence type="ECO:0000313" key="3">
    <source>
        <dbReference type="Proteomes" id="UP000019489"/>
    </source>
</evidence>
<reference evidence="2 3" key="1">
    <citation type="submission" date="2013-08" db="EMBL/GenBank/DDBJ databases">
        <title>Intrasporangium oryzae NRRL B-24470.</title>
        <authorList>
            <person name="Liu H."/>
            <person name="Wang G."/>
        </authorList>
    </citation>
    <scope>NUCLEOTIDE SEQUENCE [LARGE SCALE GENOMIC DNA]</scope>
    <source>
        <strain evidence="2 3">NRRL B-24470</strain>
    </source>
</reference>
<dbReference type="Proteomes" id="UP000019489">
    <property type="component" value="Unassembled WGS sequence"/>
</dbReference>
<name>W9G8D4_9MICO</name>
<dbReference type="STRING" id="1386089.N865_06530"/>
<organism evidence="2 3">
    <name type="scientific">Intrasporangium oryzae NRRL B-24470</name>
    <dbReference type="NCBI Taxonomy" id="1386089"/>
    <lineage>
        <taxon>Bacteria</taxon>
        <taxon>Bacillati</taxon>
        <taxon>Actinomycetota</taxon>
        <taxon>Actinomycetes</taxon>
        <taxon>Micrococcales</taxon>
        <taxon>Intrasporangiaceae</taxon>
        <taxon>Intrasporangium</taxon>
    </lineage>
</organism>
<evidence type="ECO:0000313" key="2">
    <source>
        <dbReference type="EMBL" id="EWT02315.1"/>
    </source>
</evidence>
<accession>W9G8D4</accession>
<proteinExistence type="predicted"/>
<dbReference type="EMBL" id="AWSA01000012">
    <property type="protein sequence ID" value="EWT02315.1"/>
    <property type="molecule type" value="Genomic_DNA"/>
</dbReference>